<dbReference type="EMBL" id="CP067089">
    <property type="protein sequence ID" value="QQO09862.1"/>
    <property type="molecule type" value="Genomic_DNA"/>
</dbReference>
<protein>
    <submittedName>
        <fullName evidence="1">Uncharacterized protein</fullName>
    </submittedName>
</protein>
<evidence type="ECO:0000313" key="2">
    <source>
        <dbReference type="Proteomes" id="UP000595917"/>
    </source>
</evidence>
<evidence type="ECO:0000313" key="1">
    <source>
        <dbReference type="EMBL" id="QQO09862.1"/>
    </source>
</evidence>
<sequence length="205" mass="23702">MKKRSVFICVFFCVAGGVLFARDAVLSGFIRKLNVALVADSKSPVLPGLADLEDYGFFDKDNYPPEEYFAVDRLNDITSVYVTYASYITEYEDEFVFFHNNLIWYMSDVLNHYKDNENSDLVQMLTGMTTVLKGSIQVFSASDDLRTENRRVIAENTYEVISEWWPVFTKPMQAQLFLEAVKSSEKETDEEIRKILDNMLELMKL</sequence>
<accession>A0A7T7XP82</accession>
<dbReference type="AlphaFoldDB" id="A0A7T7XP82"/>
<proteinExistence type="predicted"/>
<keyword evidence="2" id="KW-1185">Reference proteome</keyword>
<dbReference type="RefSeq" id="WP_215627166.1">
    <property type="nucleotide sequence ID" value="NZ_CP067089.2"/>
</dbReference>
<dbReference type="KEGG" id="bhc:JFL75_02835"/>
<gene>
    <name evidence="1" type="ORF">JFL75_02835</name>
</gene>
<organism evidence="1 2">
    <name type="scientific">Breznakiella homolactica</name>
    <dbReference type="NCBI Taxonomy" id="2798577"/>
    <lineage>
        <taxon>Bacteria</taxon>
        <taxon>Pseudomonadati</taxon>
        <taxon>Spirochaetota</taxon>
        <taxon>Spirochaetia</taxon>
        <taxon>Spirochaetales</taxon>
        <taxon>Breznakiellaceae</taxon>
        <taxon>Breznakiella</taxon>
    </lineage>
</organism>
<name>A0A7T7XP82_9SPIR</name>
<reference evidence="1" key="1">
    <citation type="submission" date="2021-01" db="EMBL/GenBank/DDBJ databases">
        <title>Description of Breznakiella homolactica.</title>
        <authorList>
            <person name="Song Y."/>
            <person name="Brune A."/>
        </authorList>
    </citation>
    <scope>NUCLEOTIDE SEQUENCE</scope>
    <source>
        <strain evidence="1">RmG30</strain>
    </source>
</reference>
<dbReference type="Proteomes" id="UP000595917">
    <property type="component" value="Chromosome"/>
</dbReference>